<evidence type="ECO:0000313" key="2">
    <source>
        <dbReference type="Proteomes" id="UP001165136"/>
    </source>
</evidence>
<evidence type="ECO:0008006" key="3">
    <source>
        <dbReference type="Google" id="ProtNLM"/>
    </source>
</evidence>
<dbReference type="Pfam" id="PF09954">
    <property type="entry name" value="DUF2188"/>
    <property type="match status" value="1"/>
</dbReference>
<keyword evidence="2" id="KW-1185">Reference proteome</keyword>
<dbReference type="RefSeq" id="WP_027941255.1">
    <property type="nucleotide sequence ID" value="NZ_BSTI01000001.1"/>
</dbReference>
<dbReference type="InterPro" id="IPR018691">
    <property type="entry name" value="DUF2188"/>
</dbReference>
<comment type="caution">
    <text evidence="1">The sequence shown here is derived from an EMBL/GenBank/DDBJ whole genome shotgun (WGS) entry which is preliminary data.</text>
</comment>
<protein>
    <recommendedName>
        <fullName evidence="3">DUF2188 domain-containing protein</fullName>
    </recommendedName>
</protein>
<organism evidence="1 2">
    <name type="scientific">Amycolatopsis taiwanensis</name>
    <dbReference type="NCBI Taxonomy" id="342230"/>
    <lineage>
        <taxon>Bacteria</taxon>
        <taxon>Bacillati</taxon>
        <taxon>Actinomycetota</taxon>
        <taxon>Actinomycetes</taxon>
        <taxon>Pseudonocardiales</taxon>
        <taxon>Pseudonocardiaceae</taxon>
        <taxon>Amycolatopsis</taxon>
    </lineage>
</organism>
<gene>
    <name evidence="1" type="ORF">Atai01_04960</name>
</gene>
<evidence type="ECO:0000313" key="1">
    <source>
        <dbReference type="EMBL" id="GLY63877.1"/>
    </source>
</evidence>
<dbReference type="EMBL" id="BSTI01000001">
    <property type="protein sequence ID" value="GLY63877.1"/>
    <property type="molecule type" value="Genomic_DNA"/>
</dbReference>
<accession>A0A9W6VDW7</accession>
<dbReference type="Proteomes" id="UP001165136">
    <property type="component" value="Unassembled WGS sequence"/>
</dbReference>
<reference evidence="1" key="1">
    <citation type="submission" date="2023-03" db="EMBL/GenBank/DDBJ databases">
        <title>Amycolatopsis taiwanensis NBRC 103393.</title>
        <authorList>
            <person name="Ichikawa N."/>
            <person name="Sato H."/>
            <person name="Tonouchi N."/>
        </authorList>
    </citation>
    <scope>NUCLEOTIDE SEQUENCE</scope>
    <source>
        <strain evidence="1">NBRC 103393</strain>
    </source>
</reference>
<name>A0A9W6VDW7_9PSEU</name>
<sequence>MARKVYWVSPVLGSWDVLAGDKVVAHHERKRDAVAAGARLARMDRPSVLKIRRRDGSLESRRLYGNDPLPRPD</sequence>
<proteinExistence type="predicted"/>
<dbReference type="AlphaFoldDB" id="A0A9W6VDW7"/>